<dbReference type="AlphaFoldDB" id="A0A317CHR2"/>
<dbReference type="RefSeq" id="WP_109822415.1">
    <property type="nucleotide sequence ID" value="NZ_QGKL01000016.1"/>
</dbReference>
<name>A0A317CHR2_9GAMM</name>
<accession>A0A317CHR2</accession>
<protein>
    <submittedName>
        <fullName evidence="2">Uncharacterized protein</fullName>
    </submittedName>
</protein>
<feature type="transmembrane region" description="Helical" evidence="1">
    <location>
        <begin position="6"/>
        <end position="26"/>
    </location>
</feature>
<comment type="caution">
    <text evidence="2">The sequence shown here is derived from an EMBL/GenBank/DDBJ whole genome shotgun (WGS) entry which is preliminary data.</text>
</comment>
<evidence type="ECO:0000313" key="3">
    <source>
        <dbReference type="Proteomes" id="UP000245506"/>
    </source>
</evidence>
<evidence type="ECO:0000313" key="2">
    <source>
        <dbReference type="EMBL" id="PWQ97909.1"/>
    </source>
</evidence>
<dbReference type="Proteomes" id="UP000245506">
    <property type="component" value="Unassembled WGS sequence"/>
</dbReference>
<feature type="transmembrane region" description="Helical" evidence="1">
    <location>
        <begin position="208"/>
        <end position="226"/>
    </location>
</feature>
<evidence type="ECO:0000256" key="1">
    <source>
        <dbReference type="SAM" id="Phobius"/>
    </source>
</evidence>
<feature type="transmembrane region" description="Helical" evidence="1">
    <location>
        <begin position="349"/>
        <end position="373"/>
    </location>
</feature>
<feature type="transmembrane region" description="Helical" evidence="1">
    <location>
        <begin position="635"/>
        <end position="657"/>
    </location>
</feature>
<organism evidence="2 3">
    <name type="scientific">Leucothrix arctica</name>
    <dbReference type="NCBI Taxonomy" id="1481894"/>
    <lineage>
        <taxon>Bacteria</taxon>
        <taxon>Pseudomonadati</taxon>
        <taxon>Pseudomonadota</taxon>
        <taxon>Gammaproteobacteria</taxon>
        <taxon>Thiotrichales</taxon>
        <taxon>Thiotrichaceae</taxon>
        <taxon>Leucothrix</taxon>
    </lineage>
</organism>
<keyword evidence="3" id="KW-1185">Reference proteome</keyword>
<keyword evidence="1" id="KW-0812">Transmembrane</keyword>
<dbReference type="EMBL" id="QGKL01000016">
    <property type="protein sequence ID" value="PWQ97909.1"/>
    <property type="molecule type" value="Genomic_DNA"/>
</dbReference>
<gene>
    <name evidence="2" type="ORF">DKT75_05445</name>
</gene>
<keyword evidence="1" id="KW-1133">Transmembrane helix</keyword>
<keyword evidence="1" id="KW-0472">Membrane</keyword>
<feature type="transmembrane region" description="Helical" evidence="1">
    <location>
        <begin position="173"/>
        <end position="196"/>
    </location>
</feature>
<reference evidence="2 3" key="1">
    <citation type="submission" date="2018-05" db="EMBL/GenBank/DDBJ databases">
        <title>Leucothrix arctica sp. nov., isolated from Arctic seawater.</title>
        <authorList>
            <person name="Choi A."/>
            <person name="Baek K."/>
        </authorList>
    </citation>
    <scope>NUCLEOTIDE SEQUENCE [LARGE SCALE GENOMIC DNA]</scope>
    <source>
        <strain evidence="2 3">IMCC9719</strain>
    </source>
</reference>
<sequence length="662" mass="75758">MKEYFTFVVVLIILVPLVVLIYPYFARLKFRRAFNKQHGAETREMGQEDLAVMQHFYNFGLAASPKTKARWGAIYTIHADYIAIKRHKPLGGFPRLTFDIHLGSKLFVVTIPPELEGEFVDGQELGGKRVELRFDGQLVLHEMHEVTGLKHLYQQRLEENFNRRPATKAEKNAFLLSPWITLPTWLFVLVISSKFISDTILAEIEGVLLIYSIPLVPLCFLMWLAYKRRVKYIQSRDIVQLSGNLRFDEERYDYGLFEQTIEMSPEWLKELDIKEKHFGTVKHSLELPPKWLKCLKKQGKEFGEVKMEAMLHSYDYLESDYTISKYQPISIKGEALDINLDSVPVAKGIWLPLITAILLTINITTTPITVAFLEVFNSYSAMSGSTELASDKDLYDPNKVANYQAVATHGLAIPSMKRTSDCSFLIGKCPERTELFFIRNKEAALQQYPDFAQAKEALVIARKIEKSYELLGSVAIINKPISKLSEDKTSYLLSVLASPAVEKFPSIAVVQQLIETKNTRGKTLASALAKLLAESLEVTQQLIEKDLEIVYRLNNQQGTVVTGYNLSFFKEWQTKYRGHWGELRTTSPENYEQFIGYLSAYPVTAPIDGILYRYENDSKMVVHNEHHSIASASTAAFIVFIWGVYLLFLPYLLWLVCSRLFK</sequence>
<proteinExistence type="predicted"/>